<evidence type="ECO:0000313" key="10">
    <source>
        <dbReference type="Proteomes" id="UP000229371"/>
    </source>
</evidence>
<comment type="caution">
    <text evidence="9">The sequence shown here is derived from an EMBL/GenBank/DDBJ whole genome shotgun (WGS) entry which is preliminary data.</text>
</comment>
<dbReference type="AlphaFoldDB" id="A0A2M7RMY1"/>
<reference evidence="10" key="1">
    <citation type="submission" date="2017-09" db="EMBL/GenBank/DDBJ databases">
        <title>Depth-based differentiation of microbial function through sediment-hosted aquifers and enrichment of novel symbionts in the deep terrestrial subsurface.</title>
        <authorList>
            <person name="Probst A.J."/>
            <person name="Ladd B."/>
            <person name="Jarett J.K."/>
            <person name="Geller-Mcgrath D.E."/>
            <person name="Sieber C.M.K."/>
            <person name="Emerson J.B."/>
            <person name="Anantharaman K."/>
            <person name="Thomas B.C."/>
            <person name="Malmstrom R."/>
            <person name="Stieglmeier M."/>
            <person name="Klingl A."/>
            <person name="Woyke T."/>
            <person name="Ryan C.M."/>
            <person name="Banfield J.F."/>
        </authorList>
    </citation>
    <scope>NUCLEOTIDE SEQUENCE [LARGE SCALE GENOMIC DNA]</scope>
</reference>
<protein>
    <recommendedName>
        <fullName evidence="6">Holliday junction branch migration complex subunit RuvA</fullName>
    </recommendedName>
</protein>
<dbReference type="Gene3D" id="1.10.8.10">
    <property type="entry name" value="DNA helicase RuvA subunit, C-terminal domain"/>
    <property type="match status" value="1"/>
</dbReference>
<evidence type="ECO:0000256" key="3">
    <source>
        <dbReference type="ARBA" id="ARBA00023125"/>
    </source>
</evidence>
<evidence type="ECO:0000256" key="5">
    <source>
        <dbReference type="ARBA" id="ARBA00023204"/>
    </source>
</evidence>
<evidence type="ECO:0000256" key="4">
    <source>
        <dbReference type="ARBA" id="ARBA00023172"/>
    </source>
</evidence>
<evidence type="ECO:0000313" key="9">
    <source>
        <dbReference type="EMBL" id="PIZ00840.1"/>
    </source>
</evidence>
<dbReference type="Proteomes" id="UP000229371">
    <property type="component" value="Unassembled WGS sequence"/>
</dbReference>
<dbReference type="HAMAP" id="MF_00031">
    <property type="entry name" value="DNA_HJ_migration_RuvA"/>
    <property type="match status" value="1"/>
</dbReference>
<dbReference type="InterPro" id="IPR011114">
    <property type="entry name" value="RuvA_C"/>
</dbReference>
<sequence length="184" mass="20888">MISYLNGEIISKGKSFIVLKVNDVGYKVFLQGKDLEKIKEKEKIEIFTFFSLTRERLELFGFLNKQGLEFFEILNEISGIGPKTALTLSSFESLEKLKQAIEKQDENFHQQIKGIGQKRMQKIILEITGKIKEIGKTTSSKQEPAIEALISLGFSAQKANHALSQIPKEIIETEKKIKEALKIL</sequence>
<keyword evidence="1 6" id="KW-0963">Cytoplasm</keyword>
<keyword evidence="4 6" id="KW-0233">DNA recombination</keyword>
<dbReference type="Pfam" id="PF14520">
    <property type="entry name" value="HHH_5"/>
    <property type="match status" value="1"/>
</dbReference>
<dbReference type="NCBIfam" id="TIGR00084">
    <property type="entry name" value="ruvA"/>
    <property type="match status" value="1"/>
</dbReference>
<dbReference type="InterPro" id="IPR010994">
    <property type="entry name" value="RuvA_2-like"/>
</dbReference>
<dbReference type="SUPFAM" id="SSF46929">
    <property type="entry name" value="DNA helicase RuvA subunit, C-terminal domain"/>
    <property type="match status" value="1"/>
</dbReference>
<dbReference type="InterPro" id="IPR000085">
    <property type="entry name" value="RuvA"/>
</dbReference>
<proteinExistence type="inferred from homology"/>
<dbReference type="CDD" id="cd14332">
    <property type="entry name" value="UBA_RuvA_C"/>
    <property type="match status" value="1"/>
</dbReference>
<dbReference type="GO" id="GO:0009379">
    <property type="term" value="C:Holliday junction helicase complex"/>
    <property type="evidence" value="ECO:0007669"/>
    <property type="project" value="InterPro"/>
</dbReference>
<dbReference type="GO" id="GO:0005737">
    <property type="term" value="C:cytoplasm"/>
    <property type="evidence" value="ECO:0007669"/>
    <property type="project" value="UniProtKB-SubCell"/>
</dbReference>
<comment type="function">
    <text evidence="6">The RuvA-RuvB-RuvC complex processes Holliday junction (HJ) DNA during genetic recombination and DNA repair, while the RuvA-RuvB complex plays an important role in the rescue of blocked DNA replication forks via replication fork reversal (RFR). RuvA specifically binds to HJ cruciform DNA, conferring on it an open structure. The RuvB hexamer acts as an ATP-dependent pump, pulling dsDNA into and through the RuvAB complex. HJ branch migration allows RuvC to scan DNA until it finds its consensus sequence, where it cleaves and resolves the cruciform DNA.</text>
</comment>
<organism evidence="9 10">
    <name type="scientific">bacterium (Candidatus Gribaldobacteria) CG_4_10_14_0_8_um_filter_33_9</name>
    <dbReference type="NCBI Taxonomy" id="2014266"/>
    <lineage>
        <taxon>Bacteria</taxon>
        <taxon>Candidatus Gribaldobacteria</taxon>
    </lineage>
</organism>
<dbReference type="GO" id="GO:0009378">
    <property type="term" value="F:four-way junction helicase activity"/>
    <property type="evidence" value="ECO:0007669"/>
    <property type="project" value="InterPro"/>
</dbReference>
<keyword evidence="2 6" id="KW-0227">DNA damage</keyword>
<dbReference type="GO" id="GO:0005524">
    <property type="term" value="F:ATP binding"/>
    <property type="evidence" value="ECO:0007669"/>
    <property type="project" value="InterPro"/>
</dbReference>
<dbReference type="InterPro" id="IPR012340">
    <property type="entry name" value="NA-bd_OB-fold"/>
</dbReference>
<feature type="domain" description="DNA helicase Holliday junction RuvA type" evidence="7">
    <location>
        <begin position="1"/>
        <end position="61"/>
    </location>
</feature>
<dbReference type="Pfam" id="PF07499">
    <property type="entry name" value="RuvA_C"/>
    <property type="match status" value="1"/>
</dbReference>
<gene>
    <name evidence="6 9" type="primary">ruvA</name>
    <name evidence="9" type="ORF">COY61_01460</name>
</gene>
<dbReference type="InterPro" id="IPR036267">
    <property type="entry name" value="RuvA_C_sf"/>
</dbReference>
<evidence type="ECO:0000256" key="6">
    <source>
        <dbReference type="HAMAP-Rule" id="MF_00031"/>
    </source>
</evidence>
<feature type="region of interest" description="Domain III" evidence="6">
    <location>
        <begin position="137"/>
        <end position="184"/>
    </location>
</feature>
<dbReference type="EMBL" id="PFMI01000037">
    <property type="protein sequence ID" value="PIZ00840.1"/>
    <property type="molecule type" value="Genomic_DNA"/>
</dbReference>
<dbReference type="Pfam" id="PF01330">
    <property type="entry name" value="RuvA_N"/>
    <property type="match status" value="1"/>
</dbReference>
<name>A0A2M7RMY1_9BACT</name>
<comment type="subcellular location">
    <subcellularLocation>
        <location evidence="6">Cytoplasm</location>
    </subcellularLocation>
</comment>
<evidence type="ECO:0000259" key="8">
    <source>
        <dbReference type="Pfam" id="PF07499"/>
    </source>
</evidence>
<dbReference type="SUPFAM" id="SSF47781">
    <property type="entry name" value="RuvA domain 2-like"/>
    <property type="match status" value="1"/>
</dbReference>
<comment type="subunit">
    <text evidence="6">Homotetramer. Forms an RuvA(8)-RuvB(12)-Holliday junction (HJ) complex. HJ DNA is sandwiched between 2 RuvA tetramers; dsDNA enters through RuvA and exits via RuvB. An RuvB hexamer assembles on each DNA strand where it exits the tetramer. Each RuvB hexamer is contacted by two RuvA subunits (via domain III) on 2 adjacent RuvB subunits; this complex drives branch migration. In the full resolvosome a probable DNA-RuvA(4)-RuvB(12)-RuvC(2) complex forms which resolves the HJ.</text>
</comment>
<feature type="domain" description="Holliday junction DNA helicase RuvA C-terminal" evidence="8">
    <location>
        <begin position="145"/>
        <end position="184"/>
    </location>
</feature>
<evidence type="ECO:0000256" key="1">
    <source>
        <dbReference type="ARBA" id="ARBA00022490"/>
    </source>
</evidence>
<dbReference type="SUPFAM" id="SSF50249">
    <property type="entry name" value="Nucleic acid-binding proteins"/>
    <property type="match status" value="1"/>
</dbReference>
<dbReference type="Gene3D" id="1.10.150.20">
    <property type="entry name" value="5' to 3' exonuclease, C-terminal subdomain"/>
    <property type="match status" value="1"/>
</dbReference>
<keyword evidence="5 6" id="KW-0234">DNA repair</keyword>
<dbReference type="GO" id="GO:0006281">
    <property type="term" value="P:DNA repair"/>
    <property type="evidence" value="ECO:0007669"/>
    <property type="project" value="UniProtKB-UniRule"/>
</dbReference>
<accession>A0A2M7RMY1</accession>
<comment type="domain">
    <text evidence="6">Has three domains with a flexible linker between the domains II and III and assumes an 'L' shape. Domain III is highly mobile and contacts RuvB.</text>
</comment>
<dbReference type="InterPro" id="IPR013849">
    <property type="entry name" value="DNA_helicase_Holl-junc_RuvA_I"/>
</dbReference>
<dbReference type="GO" id="GO:0048476">
    <property type="term" value="C:Holliday junction resolvase complex"/>
    <property type="evidence" value="ECO:0007669"/>
    <property type="project" value="UniProtKB-UniRule"/>
</dbReference>
<comment type="caution">
    <text evidence="6">Lacks conserved residue(s) required for the propagation of feature annotation.</text>
</comment>
<dbReference type="GO" id="GO:0006310">
    <property type="term" value="P:DNA recombination"/>
    <property type="evidence" value="ECO:0007669"/>
    <property type="project" value="UniProtKB-UniRule"/>
</dbReference>
<evidence type="ECO:0000256" key="2">
    <source>
        <dbReference type="ARBA" id="ARBA00022763"/>
    </source>
</evidence>
<keyword evidence="3 6" id="KW-0238">DNA-binding</keyword>
<evidence type="ECO:0000259" key="7">
    <source>
        <dbReference type="Pfam" id="PF01330"/>
    </source>
</evidence>
<dbReference type="GO" id="GO:0000400">
    <property type="term" value="F:four-way junction DNA binding"/>
    <property type="evidence" value="ECO:0007669"/>
    <property type="project" value="UniProtKB-UniRule"/>
</dbReference>
<comment type="similarity">
    <text evidence="6">Belongs to the RuvA family.</text>
</comment>
<dbReference type="Gene3D" id="2.40.50.140">
    <property type="entry name" value="Nucleic acid-binding proteins"/>
    <property type="match status" value="1"/>
</dbReference>